<dbReference type="OrthoDB" id="6366777at2759"/>
<evidence type="ECO:0000313" key="3">
    <source>
        <dbReference type="Proteomes" id="UP001153620"/>
    </source>
</evidence>
<dbReference type="AlphaFoldDB" id="A0A9N9WVM3"/>
<keyword evidence="1" id="KW-0732">Signal</keyword>
<name>A0A9N9WVM3_9DIPT</name>
<proteinExistence type="predicted"/>
<feature type="signal peptide" evidence="1">
    <location>
        <begin position="1"/>
        <end position="20"/>
    </location>
</feature>
<protein>
    <submittedName>
        <fullName evidence="2">Uncharacterized protein</fullName>
    </submittedName>
</protein>
<organism evidence="2 3">
    <name type="scientific">Chironomus riparius</name>
    <dbReference type="NCBI Taxonomy" id="315576"/>
    <lineage>
        <taxon>Eukaryota</taxon>
        <taxon>Metazoa</taxon>
        <taxon>Ecdysozoa</taxon>
        <taxon>Arthropoda</taxon>
        <taxon>Hexapoda</taxon>
        <taxon>Insecta</taxon>
        <taxon>Pterygota</taxon>
        <taxon>Neoptera</taxon>
        <taxon>Endopterygota</taxon>
        <taxon>Diptera</taxon>
        <taxon>Nematocera</taxon>
        <taxon>Chironomoidea</taxon>
        <taxon>Chironomidae</taxon>
        <taxon>Chironominae</taxon>
        <taxon>Chironomus</taxon>
    </lineage>
</organism>
<evidence type="ECO:0000313" key="2">
    <source>
        <dbReference type="EMBL" id="CAG9807213.1"/>
    </source>
</evidence>
<feature type="chain" id="PRO_5040349206" evidence="1">
    <location>
        <begin position="21"/>
        <end position="140"/>
    </location>
</feature>
<keyword evidence="3" id="KW-1185">Reference proteome</keyword>
<reference evidence="2" key="1">
    <citation type="submission" date="2022-01" db="EMBL/GenBank/DDBJ databases">
        <authorList>
            <person name="King R."/>
        </authorList>
    </citation>
    <scope>NUCLEOTIDE SEQUENCE</scope>
</reference>
<accession>A0A9N9WVM3</accession>
<reference evidence="2" key="2">
    <citation type="submission" date="2022-10" db="EMBL/GenBank/DDBJ databases">
        <authorList>
            <consortium name="ENA_rothamsted_submissions"/>
            <consortium name="culmorum"/>
            <person name="King R."/>
        </authorList>
    </citation>
    <scope>NUCLEOTIDE SEQUENCE</scope>
</reference>
<evidence type="ECO:0000256" key="1">
    <source>
        <dbReference type="SAM" id="SignalP"/>
    </source>
</evidence>
<dbReference type="Proteomes" id="UP001153620">
    <property type="component" value="Chromosome 3"/>
</dbReference>
<gene>
    <name evidence="2" type="ORF">CHIRRI_LOCUS10062</name>
</gene>
<dbReference type="EMBL" id="OU895879">
    <property type="protein sequence ID" value="CAG9807213.1"/>
    <property type="molecule type" value="Genomic_DNA"/>
</dbReference>
<sequence>MSQKTMFIVIIAIILVVTQADSKRKRQTQDRQESNIVLTNIPRVGCASFGHSCYGGFGKRSLTAPTATDTIQQMESNVQGEHTGNLIPMKAFQRHFQFRPDLQQSDNFEQEKDLKIVVLNTLSQIIDETVKKISSDYESK</sequence>